<feature type="transmembrane region" description="Helical" evidence="2">
    <location>
        <begin position="29"/>
        <end position="49"/>
    </location>
</feature>
<evidence type="ECO:0008006" key="5">
    <source>
        <dbReference type="Google" id="ProtNLM"/>
    </source>
</evidence>
<feature type="region of interest" description="Disordered" evidence="1">
    <location>
        <begin position="53"/>
        <end position="130"/>
    </location>
</feature>
<dbReference type="EMBL" id="JBBEGM010000004">
    <property type="protein sequence ID" value="MEJ2861966.1"/>
    <property type="molecule type" value="Genomic_DNA"/>
</dbReference>
<keyword evidence="2" id="KW-1133">Transmembrane helix</keyword>
<gene>
    <name evidence="3" type="ORF">WCD58_12415</name>
</gene>
<sequence length="130" mass="12624">MRSALLLLGGLVLIGAGIAVIALGTPGGWVLGPALIVGGLLAKGAGFLLTGDAPGATPPSGSGRTVTTLGPTAAERARGGPATGRTSALRRARTARTARASRAARAAAWSPAASTASAAPVAHRRGRRAS</sequence>
<evidence type="ECO:0000256" key="2">
    <source>
        <dbReference type="SAM" id="Phobius"/>
    </source>
</evidence>
<protein>
    <recommendedName>
        <fullName evidence="5">Integral membrane protein</fullName>
    </recommendedName>
</protein>
<keyword evidence="4" id="KW-1185">Reference proteome</keyword>
<keyword evidence="2" id="KW-0472">Membrane</keyword>
<dbReference type="RefSeq" id="WP_337703193.1">
    <property type="nucleotide sequence ID" value="NZ_JBBEGM010000004.1"/>
</dbReference>
<evidence type="ECO:0000313" key="4">
    <source>
        <dbReference type="Proteomes" id="UP001369736"/>
    </source>
</evidence>
<comment type="caution">
    <text evidence="3">The sequence shown here is derived from an EMBL/GenBank/DDBJ whole genome shotgun (WGS) entry which is preliminary data.</text>
</comment>
<accession>A0ABU8M4H2</accession>
<reference evidence="3 4" key="1">
    <citation type="submission" date="2024-03" db="EMBL/GenBank/DDBJ databases">
        <title>Actinomycetospora sp. OC33-EN07, a novel actinomycete isolated from wild orchid (Aerides multiflora).</title>
        <authorList>
            <person name="Suriyachadkun C."/>
        </authorList>
    </citation>
    <scope>NUCLEOTIDE SEQUENCE [LARGE SCALE GENOMIC DNA]</scope>
    <source>
        <strain evidence="3 4">OC33-EN07</strain>
    </source>
</reference>
<proteinExistence type="predicted"/>
<dbReference type="Proteomes" id="UP001369736">
    <property type="component" value="Unassembled WGS sequence"/>
</dbReference>
<keyword evidence="2" id="KW-0812">Transmembrane</keyword>
<organism evidence="3 4">
    <name type="scientific">Actinomycetospora flava</name>
    <dbReference type="NCBI Taxonomy" id="3129232"/>
    <lineage>
        <taxon>Bacteria</taxon>
        <taxon>Bacillati</taxon>
        <taxon>Actinomycetota</taxon>
        <taxon>Actinomycetes</taxon>
        <taxon>Pseudonocardiales</taxon>
        <taxon>Pseudonocardiaceae</taxon>
        <taxon>Actinomycetospora</taxon>
    </lineage>
</organism>
<feature type="compositionally biased region" description="Polar residues" evidence="1">
    <location>
        <begin position="59"/>
        <end position="70"/>
    </location>
</feature>
<evidence type="ECO:0000313" key="3">
    <source>
        <dbReference type="EMBL" id="MEJ2861966.1"/>
    </source>
</evidence>
<feature type="compositionally biased region" description="Low complexity" evidence="1">
    <location>
        <begin position="97"/>
        <end position="119"/>
    </location>
</feature>
<name>A0ABU8M4H2_9PSEU</name>
<evidence type="ECO:0000256" key="1">
    <source>
        <dbReference type="SAM" id="MobiDB-lite"/>
    </source>
</evidence>